<gene>
    <name evidence="20" type="ORF">SAMN05421852_11052</name>
</gene>
<dbReference type="InterPro" id="IPR012338">
    <property type="entry name" value="Beta-lactam/transpept-like"/>
</dbReference>
<feature type="compositionally biased region" description="Basic and acidic residues" evidence="16">
    <location>
        <begin position="1"/>
        <end position="22"/>
    </location>
</feature>
<dbReference type="AlphaFoldDB" id="A0A1I3RLR7"/>
<dbReference type="InterPro" id="IPR013783">
    <property type="entry name" value="Ig-like_fold"/>
</dbReference>
<keyword evidence="4" id="KW-0328">Glycosyltransferase</keyword>
<dbReference type="RefSeq" id="WP_093230327.1">
    <property type="nucleotide sequence ID" value="NZ_FORR01000010.1"/>
</dbReference>
<evidence type="ECO:0000256" key="12">
    <source>
        <dbReference type="ARBA" id="ARBA00023268"/>
    </source>
</evidence>
<dbReference type="Pfam" id="PF00912">
    <property type="entry name" value="Transgly"/>
    <property type="match status" value="1"/>
</dbReference>
<evidence type="ECO:0000313" key="20">
    <source>
        <dbReference type="EMBL" id="SFJ46251.1"/>
    </source>
</evidence>
<dbReference type="GO" id="GO:0008955">
    <property type="term" value="F:peptidoglycan glycosyltransferase activity"/>
    <property type="evidence" value="ECO:0007669"/>
    <property type="project" value="UniProtKB-EC"/>
</dbReference>
<dbReference type="GO" id="GO:0008360">
    <property type="term" value="P:regulation of cell shape"/>
    <property type="evidence" value="ECO:0007669"/>
    <property type="project" value="UniProtKB-KW"/>
</dbReference>
<proteinExistence type="predicted"/>
<dbReference type="Gene3D" id="1.10.3810.10">
    <property type="entry name" value="Biosynthetic peptidoglycan transglycosylase-like"/>
    <property type="match status" value="1"/>
</dbReference>
<accession>A0A1I3RLR7</accession>
<comment type="catalytic activity">
    <reaction evidence="14">
        <text>Preferential cleavage: (Ac)2-L-Lys-D-Ala-|-D-Ala. Also transpeptidation of peptidyl-alanyl moieties that are N-acyl substituents of D-alanine.</text>
        <dbReference type="EC" id="3.4.16.4"/>
    </reaction>
</comment>
<dbReference type="Gene3D" id="3.40.710.10">
    <property type="entry name" value="DD-peptidase/beta-lactamase superfamily"/>
    <property type="match status" value="1"/>
</dbReference>
<organism evidence="20 21">
    <name type="scientific">Thermoflavimicrobium dichotomicum</name>
    <dbReference type="NCBI Taxonomy" id="46223"/>
    <lineage>
        <taxon>Bacteria</taxon>
        <taxon>Bacillati</taxon>
        <taxon>Bacillota</taxon>
        <taxon>Bacilli</taxon>
        <taxon>Bacillales</taxon>
        <taxon>Thermoactinomycetaceae</taxon>
        <taxon>Thermoflavimicrobium</taxon>
    </lineage>
</organism>
<evidence type="ECO:0000256" key="2">
    <source>
        <dbReference type="ARBA" id="ARBA00022645"/>
    </source>
</evidence>
<dbReference type="GO" id="GO:0009252">
    <property type="term" value="P:peptidoglycan biosynthetic process"/>
    <property type="evidence" value="ECO:0007669"/>
    <property type="project" value="UniProtKB-KW"/>
</dbReference>
<reference evidence="20 21" key="1">
    <citation type="submission" date="2016-10" db="EMBL/GenBank/DDBJ databases">
        <authorList>
            <person name="de Groot N.N."/>
        </authorList>
    </citation>
    <scope>NUCLEOTIDE SEQUENCE [LARGE SCALE GENOMIC DNA]</scope>
    <source>
        <strain evidence="20 21">DSM 44778</strain>
    </source>
</reference>
<dbReference type="GO" id="GO:0030288">
    <property type="term" value="C:outer membrane-bounded periplasmic space"/>
    <property type="evidence" value="ECO:0007669"/>
    <property type="project" value="TreeGrafter"/>
</dbReference>
<keyword evidence="3" id="KW-0645">Protease</keyword>
<dbReference type="InterPro" id="IPR001264">
    <property type="entry name" value="Glyco_trans_51"/>
</dbReference>
<keyword evidence="12" id="KW-0511">Multifunctional enzyme</keyword>
<keyword evidence="7" id="KW-0378">Hydrolase</keyword>
<dbReference type="GO" id="GO:0008658">
    <property type="term" value="F:penicillin binding"/>
    <property type="evidence" value="ECO:0007669"/>
    <property type="project" value="InterPro"/>
</dbReference>
<keyword evidence="1" id="KW-1003">Cell membrane</keyword>
<keyword evidence="13" id="KW-0961">Cell wall biogenesis/degradation</keyword>
<feature type="domain" description="Glycosyl transferase family 51" evidence="19">
    <location>
        <begin position="129"/>
        <end position="313"/>
    </location>
</feature>
<dbReference type="Gene3D" id="2.60.40.10">
    <property type="entry name" value="Immunoglobulins"/>
    <property type="match status" value="1"/>
</dbReference>
<dbReference type="OrthoDB" id="9766909at2"/>
<protein>
    <submittedName>
        <fullName evidence="20">Penicillin-binding protein 2A</fullName>
    </submittedName>
</protein>
<feature type="transmembrane region" description="Helical" evidence="17">
    <location>
        <begin position="80"/>
        <end position="101"/>
    </location>
</feature>
<evidence type="ECO:0000259" key="19">
    <source>
        <dbReference type="Pfam" id="PF00912"/>
    </source>
</evidence>
<dbReference type="PANTHER" id="PTHR32282:SF32">
    <property type="entry name" value="PENICILLIN-BINDING PROTEIN 2A"/>
    <property type="match status" value="1"/>
</dbReference>
<dbReference type="GO" id="GO:0006508">
    <property type="term" value="P:proteolysis"/>
    <property type="evidence" value="ECO:0007669"/>
    <property type="project" value="UniProtKB-KW"/>
</dbReference>
<keyword evidence="2" id="KW-0121">Carboxypeptidase</keyword>
<keyword evidence="5" id="KW-0808">Transferase</keyword>
<dbReference type="GO" id="GO:0071555">
    <property type="term" value="P:cell wall organization"/>
    <property type="evidence" value="ECO:0007669"/>
    <property type="project" value="UniProtKB-KW"/>
</dbReference>
<dbReference type="STRING" id="46223.SAMN05421852_11052"/>
<evidence type="ECO:0000256" key="8">
    <source>
        <dbReference type="ARBA" id="ARBA00022960"/>
    </source>
</evidence>
<evidence type="ECO:0000256" key="11">
    <source>
        <dbReference type="ARBA" id="ARBA00023136"/>
    </source>
</evidence>
<evidence type="ECO:0000256" key="16">
    <source>
        <dbReference type="SAM" id="MobiDB-lite"/>
    </source>
</evidence>
<dbReference type="GO" id="GO:0009002">
    <property type="term" value="F:serine-type D-Ala-D-Ala carboxypeptidase activity"/>
    <property type="evidence" value="ECO:0007669"/>
    <property type="project" value="UniProtKB-EC"/>
</dbReference>
<dbReference type="SUPFAM" id="SSF56601">
    <property type="entry name" value="beta-lactamase/transpeptidase-like"/>
    <property type="match status" value="1"/>
</dbReference>
<evidence type="ECO:0000256" key="13">
    <source>
        <dbReference type="ARBA" id="ARBA00023316"/>
    </source>
</evidence>
<dbReference type="Pfam" id="PF00905">
    <property type="entry name" value="Transpeptidase"/>
    <property type="match status" value="1"/>
</dbReference>
<evidence type="ECO:0000256" key="14">
    <source>
        <dbReference type="ARBA" id="ARBA00034000"/>
    </source>
</evidence>
<keyword evidence="9" id="KW-0573">Peptidoglycan synthesis</keyword>
<evidence type="ECO:0000313" key="21">
    <source>
        <dbReference type="Proteomes" id="UP000199545"/>
    </source>
</evidence>
<evidence type="ECO:0000256" key="7">
    <source>
        <dbReference type="ARBA" id="ARBA00022801"/>
    </source>
</evidence>
<evidence type="ECO:0000256" key="4">
    <source>
        <dbReference type="ARBA" id="ARBA00022676"/>
    </source>
</evidence>
<evidence type="ECO:0000256" key="5">
    <source>
        <dbReference type="ARBA" id="ARBA00022679"/>
    </source>
</evidence>
<dbReference type="PANTHER" id="PTHR32282">
    <property type="entry name" value="BINDING PROTEIN TRANSPEPTIDASE, PUTATIVE-RELATED"/>
    <property type="match status" value="1"/>
</dbReference>
<evidence type="ECO:0000259" key="18">
    <source>
        <dbReference type="Pfam" id="PF00905"/>
    </source>
</evidence>
<evidence type="ECO:0000256" key="17">
    <source>
        <dbReference type="SAM" id="Phobius"/>
    </source>
</evidence>
<keyword evidence="6 17" id="KW-0812">Transmembrane</keyword>
<evidence type="ECO:0000256" key="6">
    <source>
        <dbReference type="ARBA" id="ARBA00022692"/>
    </source>
</evidence>
<dbReference type="EMBL" id="FORR01000010">
    <property type="protein sequence ID" value="SFJ46251.1"/>
    <property type="molecule type" value="Genomic_DNA"/>
</dbReference>
<evidence type="ECO:0000256" key="15">
    <source>
        <dbReference type="ARBA" id="ARBA00049902"/>
    </source>
</evidence>
<name>A0A1I3RLR7_9BACL</name>
<dbReference type="InterPro" id="IPR050396">
    <property type="entry name" value="Glycosyltr_51/Transpeptidase"/>
</dbReference>
<keyword evidence="8" id="KW-0133">Cell shape</keyword>
<sequence length="828" mass="93818">MKGRKKDPFEFAPKVRSERVGKDANQVQKNEGKGFFDALRQNLAQRRREKEPSKKPPSIPPHKQLKVPKNIWLRLFNWRWLALVLVTSGLLMFGMVLTIMLSAEFVPLEKMDQQDPATIIYDKDNKEYTRLKKKRNELISIAELRKHNRMLVEAFKKVEDVRFEQHDGVDYYALARAVMKTIFTDHQQGGGTITMQVARNVVLESFDQTISRKLAEIAVAWNLERKYTKDQILEAYLNHISFGNEIYGVQLAAKVYFNKDLKKDTLTPGEVAVLVGLPKSPNGYNPYRTKKDNTGKTGLERLDDRQYIVLGEMAEENEMPRLISEAERDKWRNIPIQVQPKYHMDTVLRKYMSTPFDGIIHEELKEKFPQFEYEKLQTSGLKIYTNIDPKVQQAVEKALKDDRLFVSYTGQPMPANEVEAGVTVINPKDGSIVAIGGGRNYKPKITRNRAFDKHQPGSTIKPLTVYAPAIQEKGLDENTLLIDQKVTVNGKTVHNFDQKYYGKISMGEALKKSLNASTIWLLDHYVGIDKAFDYGRKLGLPLIDPDDKNPAPLALGGLTEGVSTVDMAQAYSVFVNQGEYYEAHLIREVRGKRPGEKQEISVKAEYKPIKVFDKQTAWYMLRMLRNNIMAPDGTSSARLPDGREVAGKTGTNQNKEKGWFVGFTPQLVTAVAVFNETPSDDKQKDKEYEITGAGAPAQIFRSIMWESLQDTPPQRFVRPPGVTDPAILLKDLNLKAVYQGGKVRLSWTGTGEGVTYQIARSEDGKSYEEIAKDLTTTNYIDPVGEPGLLDQALALFGKDKVYYYKVTVVDQNNPKNQKSATVKVTVSN</sequence>
<evidence type="ECO:0000256" key="9">
    <source>
        <dbReference type="ARBA" id="ARBA00022984"/>
    </source>
</evidence>
<feature type="region of interest" description="Disordered" evidence="16">
    <location>
        <begin position="1"/>
        <end position="36"/>
    </location>
</feature>
<keyword evidence="21" id="KW-1185">Reference proteome</keyword>
<dbReference type="InterPro" id="IPR036950">
    <property type="entry name" value="PBP_transglycosylase"/>
</dbReference>
<evidence type="ECO:0000256" key="1">
    <source>
        <dbReference type="ARBA" id="ARBA00022475"/>
    </source>
</evidence>
<dbReference type="InterPro" id="IPR023346">
    <property type="entry name" value="Lysozyme-like_dom_sf"/>
</dbReference>
<evidence type="ECO:0000256" key="10">
    <source>
        <dbReference type="ARBA" id="ARBA00022989"/>
    </source>
</evidence>
<feature type="domain" description="Penicillin-binding protein transpeptidase" evidence="18">
    <location>
        <begin position="421"/>
        <end position="689"/>
    </location>
</feature>
<keyword evidence="10 17" id="KW-1133">Transmembrane helix</keyword>
<dbReference type="SUPFAM" id="SSF53955">
    <property type="entry name" value="Lysozyme-like"/>
    <property type="match status" value="1"/>
</dbReference>
<dbReference type="InterPro" id="IPR001460">
    <property type="entry name" value="PCN-bd_Tpept"/>
</dbReference>
<dbReference type="Proteomes" id="UP000199545">
    <property type="component" value="Unassembled WGS sequence"/>
</dbReference>
<evidence type="ECO:0000256" key="3">
    <source>
        <dbReference type="ARBA" id="ARBA00022670"/>
    </source>
</evidence>
<keyword evidence="11 17" id="KW-0472">Membrane</keyword>
<comment type="catalytic activity">
    <reaction evidence="15">
        <text>[GlcNAc-(1-&gt;4)-Mur2Ac(oyl-L-Ala-gamma-D-Glu-L-Lys-D-Ala-D-Ala)](n)-di-trans,octa-cis-undecaprenyl diphosphate + beta-D-GlcNAc-(1-&gt;4)-Mur2Ac(oyl-L-Ala-gamma-D-Glu-L-Lys-D-Ala-D-Ala)-di-trans,octa-cis-undecaprenyl diphosphate = [GlcNAc-(1-&gt;4)-Mur2Ac(oyl-L-Ala-gamma-D-Glu-L-Lys-D-Ala-D-Ala)](n+1)-di-trans,octa-cis-undecaprenyl diphosphate + di-trans,octa-cis-undecaprenyl diphosphate + H(+)</text>
        <dbReference type="Rhea" id="RHEA:23708"/>
        <dbReference type="Rhea" id="RHEA-COMP:9602"/>
        <dbReference type="Rhea" id="RHEA-COMP:9603"/>
        <dbReference type="ChEBI" id="CHEBI:15378"/>
        <dbReference type="ChEBI" id="CHEBI:58405"/>
        <dbReference type="ChEBI" id="CHEBI:60033"/>
        <dbReference type="ChEBI" id="CHEBI:78435"/>
        <dbReference type="EC" id="2.4.99.28"/>
    </reaction>
</comment>